<dbReference type="SUPFAM" id="SSF56601">
    <property type="entry name" value="beta-lactamase/transpeptidase-like"/>
    <property type="match status" value="1"/>
</dbReference>
<feature type="compositionally biased region" description="Basic residues" evidence="4">
    <location>
        <begin position="60"/>
        <end position="75"/>
    </location>
</feature>
<evidence type="ECO:0000259" key="5">
    <source>
        <dbReference type="Pfam" id="PF00905"/>
    </source>
</evidence>
<evidence type="ECO:0000259" key="6">
    <source>
        <dbReference type="Pfam" id="PF03717"/>
    </source>
</evidence>
<protein>
    <submittedName>
        <fullName evidence="7">Cell division protein FtsI (Penicillin-binding protein 3)</fullName>
    </submittedName>
</protein>
<evidence type="ECO:0000256" key="1">
    <source>
        <dbReference type="ARBA" id="ARBA00004370"/>
    </source>
</evidence>
<comment type="subcellular location">
    <subcellularLocation>
        <location evidence="1">Membrane</location>
    </subcellularLocation>
</comment>
<dbReference type="InterPro" id="IPR036138">
    <property type="entry name" value="PBP_dimer_sf"/>
</dbReference>
<feature type="compositionally biased region" description="Polar residues" evidence="4">
    <location>
        <begin position="371"/>
        <end position="383"/>
    </location>
</feature>
<feature type="domain" description="Penicillin-binding protein dimerisation" evidence="6">
    <location>
        <begin position="127"/>
        <end position="288"/>
    </location>
</feature>
<reference evidence="7 8" key="1">
    <citation type="submission" date="2017-04" db="EMBL/GenBank/DDBJ databases">
        <authorList>
            <person name="Afonso C.L."/>
            <person name="Miller P.J."/>
            <person name="Scott M.A."/>
            <person name="Spackman E."/>
            <person name="Goraichik I."/>
            <person name="Dimitrov K.M."/>
            <person name="Suarez D.L."/>
            <person name="Swayne D.E."/>
        </authorList>
    </citation>
    <scope>NUCLEOTIDE SEQUENCE [LARGE SCALE GENOMIC DNA]</scope>
    <source>
        <strain evidence="7 8">DSM 43828</strain>
    </source>
</reference>
<sequence>MERDEWVPPSLRKQQQGGPKRKPPQGKAGYGKSGKSIPKPKPPARQTVHHRPVGKPARPPARKPQPKRGPMLRRKRVAANPRLRIVTVRFVLIAALIAAGVRLIQVQGIEAEALAVRADKQRAVTNTIPAKRGDIIDRNGVKLAFSVETRALFWAPTVVRKDYEKNKIDYETRIKEIAAKIKSVLGDKVDENDLLTKMRSDGYSTLARDVLPAQEREIRKKYKEIISEVQSRREYPGGTLASNILGYANWRSDDKDRSKHNVHGLFGMENDRDSELAGEPGKQTVDTAEGTDGVVIPGTERNVRQAKDGSDIELTIDADVQYDVQQKLSAYVAQNRAKGGAAVVMDAHTGEVYALANDKSFDPAAPKGPNGYSNPQATGNPAVTTPYEPGSVNKIVTAAAAIEDGLTKPEDTHRVLGSHKVADRVIEDAWPHGPLTMTTTGIFAKSSNVGTLMLAEQVGQDRYADMLKKFGLGQKTGVGLPGESPGSVPERKQWSGSTFGNLPIGQGLSMTVLQMAGMYQTIANNGVRVSPRIIKSTIDRDGIKHDEPRPEGVRVVSEQTATTVRNMFRAVMQKAPNNQSGTGPQAALTGFQISGKTGTGQQIDPATGKYSTTLHTITFAGILPADNPRFVVGIMIDRPDYFGAEFGKTAAPLFHDIASYLAQRFNLPLSAEQAPVVPLTLN</sequence>
<feature type="region of interest" description="Disordered" evidence="4">
    <location>
        <begin position="270"/>
        <end position="293"/>
    </location>
</feature>
<dbReference type="EMBL" id="FWXV01000003">
    <property type="protein sequence ID" value="SMD10724.1"/>
    <property type="molecule type" value="Genomic_DNA"/>
</dbReference>
<dbReference type="PANTHER" id="PTHR30627:SF1">
    <property type="entry name" value="PEPTIDOGLYCAN D,D-TRANSPEPTIDASE FTSI"/>
    <property type="match status" value="1"/>
</dbReference>
<evidence type="ECO:0000256" key="4">
    <source>
        <dbReference type="SAM" id="MobiDB-lite"/>
    </source>
</evidence>
<dbReference type="Pfam" id="PF03717">
    <property type="entry name" value="PBP_dimer"/>
    <property type="match status" value="1"/>
</dbReference>
<dbReference type="Gene3D" id="3.90.1310.10">
    <property type="entry name" value="Penicillin-binding protein 2a (Domain 2)"/>
    <property type="match status" value="1"/>
</dbReference>
<dbReference type="OrthoDB" id="9789078at2"/>
<keyword evidence="7" id="KW-0132">Cell division</keyword>
<keyword evidence="8" id="KW-1185">Reference proteome</keyword>
<dbReference type="GO" id="GO:0071555">
    <property type="term" value="P:cell wall organization"/>
    <property type="evidence" value="ECO:0007669"/>
    <property type="project" value="TreeGrafter"/>
</dbReference>
<dbReference type="InterPro" id="IPR005311">
    <property type="entry name" value="PBP_dimer"/>
</dbReference>
<feature type="region of interest" description="Disordered" evidence="4">
    <location>
        <begin position="364"/>
        <end position="386"/>
    </location>
</feature>
<dbReference type="Proteomes" id="UP000192674">
    <property type="component" value="Unassembled WGS sequence"/>
</dbReference>
<feature type="domain" description="Penicillin-binding protein transpeptidase" evidence="5">
    <location>
        <begin position="340"/>
        <end position="657"/>
    </location>
</feature>
<evidence type="ECO:0000313" key="8">
    <source>
        <dbReference type="Proteomes" id="UP000192674"/>
    </source>
</evidence>
<dbReference type="Gene3D" id="3.30.450.330">
    <property type="match status" value="1"/>
</dbReference>
<keyword evidence="3" id="KW-0472">Membrane</keyword>
<gene>
    <name evidence="7" type="ORF">SAMN05661093_04677</name>
</gene>
<dbReference type="InterPro" id="IPR050515">
    <property type="entry name" value="Beta-lactam/transpept"/>
</dbReference>
<dbReference type="AlphaFoldDB" id="A0A1Y5XQ85"/>
<keyword evidence="7" id="KW-0131">Cell cycle</keyword>
<comment type="similarity">
    <text evidence="2">Belongs to the transpeptidase family.</text>
</comment>
<dbReference type="SUPFAM" id="SSF56519">
    <property type="entry name" value="Penicillin binding protein dimerisation domain"/>
    <property type="match status" value="1"/>
</dbReference>
<organism evidence="7 8">
    <name type="scientific">Kibdelosporangium aridum</name>
    <dbReference type="NCBI Taxonomy" id="2030"/>
    <lineage>
        <taxon>Bacteria</taxon>
        <taxon>Bacillati</taxon>
        <taxon>Actinomycetota</taxon>
        <taxon>Actinomycetes</taxon>
        <taxon>Pseudonocardiales</taxon>
        <taxon>Pseudonocardiaceae</taxon>
        <taxon>Kibdelosporangium</taxon>
    </lineage>
</organism>
<dbReference type="PANTHER" id="PTHR30627">
    <property type="entry name" value="PEPTIDOGLYCAN D,D-TRANSPEPTIDASE"/>
    <property type="match status" value="1"/>
</dbReference>
<evidence type="ECO:0000256" key="2">
    <source>
        <dbReference type="ARBA" id="ARBA00007171"/>
    </source>
</evidence>
<evidence type="ECO:0000313" key="7">
    <source>
        <dbReference type="EMBL" id="SMD10724.1"/>
    </source>
</evidence>
<evidence type="ECO:0000256" key="3">
    <source>
        <dbReference type="ARBA" id="ARBA00023136"/>
    </source>
</evidence>
<dbReference type="GO" id="GO:0005886">
    <property type="term" value="C:plasma membrane"/>
    <property type="evidence" value="ECO:0007669"/>
    <property type="project" value="TreeGrafter"/>
</dbReference>
<feature type="region of interest" description="Disordered" evidence="4">
    <location>
        <begin position="1"/>
        <end position="75"/>
    </location>
</feature>
<dbReference type="GO" id="GO:0008658">
    <property type="term" value="F:penicillin binding"/>
    <property type="evidence" value="ECO:0007669"/>
    <property type="project" value="InterPro"/>
</dbReference>
<dbReference type="Gene3D" id="3.40.710.10">
    <property type="entry name" value="DD-peptidase/beta-lactamase superfamily"/>
    <property type="match status" value="1"/>
</dbReference>
<dbReference type="Pfam" id="PF00905">
    <property type="entry name" value="Transpeptidase"/>
    <property type="match status" value="1"/>
</dbReference>
<dbReference type="InterPro" id="IPR001460">
    <property type="entry name" value="PCN-bd_Tpept"/>
</dbReference>
<name>A0A1Y5XQ85_KIBAR</name>
<accession>A0A1Y5XQ85</accession>
<dbReference type="InterPro" id="IPR012338">
    <property type="entry name" value="Beta-lactam/transpept-like"/>
</dbReference>
<proteinExistence type="inferred from homology"/>
<dbReference type="GO" id="GO:0051301">
    <property type="term" value="P:cell division"/>
    <property type="evidence" value="ECO:0007669"/>
    <property type="project" value="UniProtKB-KW"/>
</dbReference>